<sequence length="251" mass="28476">MEDSLYGFRFKSQTSLLVSDQHEIDGVEVEPMQWQELRQQEARTLHLPHHYCDEATQTPNWEHEDERVDSTSALAPRTREIDGRQSDLTAWNYGGAADLRTIDDSDSWEPQLMWYEAGQSGHCPSAPTPQAIVTNQEVSDENMQIFPQTDPSEAQDDSYDDIKNSIAYQDIKREFDSDASSITMEDVCVDDEDAAWEMAVDAEDEDPLDAGEERVLAFEGEFPFGEPEYIEGIPRGLYWAIKEAEDRGGIA</sequence>
<dbReference type="OrthoDB" id="10401766at2759"/>
<name>A0A2T4BWV0_TRILO</name>
<gene>
    <name evidence="1" type="ORF">M440DRAFT_6736</name>
</gene>
<dbReference type="EMBL" id="KZ679137">
    <property type="protein sequence ID" value="PTB73744.1"/>
    <property type="molecule type" value="Genomic_DNA"/>
</dbReference>
<evidence type="ECO:0000313" key="2">
    <source>
        <dbReference type="Proteomes" id="UP000240760"/>
    </source>
</evidence>
<protein>
    <submittedName>
        <fullName evidence="1">Uncharacterized protein</fullName>
    </submittedName>
</protein>
<organism evidence="1 2">
    <name type="scientific">Trichoderma longibrachiatum ATCC 18648</name>
    <dbReference type="NCBI Taxonomy" id="983965"/>
    <lineage>
        <taxon>Eukaryota</taxon>
        <taxon>Fungi</taxon>
        <taxon>Dikarya</taxon>
        <taxon>Ascomycota</taxon>
        <taxon>Pezizomycotina</taxon>
        <taxon>Sordariomycetes</taxon>
        <taxon>Hypocreomycetidae</taxon>
        <taxon>Hypocreales</taxon>
        <taxon>Hypocreaceae</taxon>
        <taxon>Trichoderma</taxon>
    </lineage>
</organism>
<dbReference type="AlphaFoldDB" id="A0A2T4BWV0"/>
<dbReference type="Proteomes" id="UP000240760">
    <property type="component" value="Unassembled WGS sequence"/>
</dbReference>
<reference evidence="1 2" key="1">
    <citation type="submission" date="2016-07" db="EMBL/GenBank/DDBJ databases">
        <title>Multiple horizontal gene transfer events from other fungi enriched the ability of initially mycotrophic Trichoderma (Ascomycota) to feed on dead plant biomass.</title>
        <authorList>
            <consortium name="DOE Joint Genome Institute"/>
            <person name="Aerts A."/>
            <person name="Atanasova L."/>
            <person name="Chenthamara K."/>
            <person name="Zhang J."/>
            <person name="Grujic M."/>
            <person name="Henrissat B."/>
            <person name="Kuo A."/>
            <person name="Salamov A."/>
            <person name="Lipzen A."/>
            <person name="Labutti K."/>
            <person name="Barry K."/>
            <person name="Miao Y."/>
            <person name="Rahimi M.J."/>
            <person name="Shen Q."/>
            <person name="Grigoriev I.V."/>
            <person name="Kubicek C.P."/>
            <person name="Druzhinina I.S."/>
        </authorList>
    </citation>
    <scope>NUCLEOTIDE SEQUENCE [LARGE SCALE GENOMIC DNA]</scope>
    <source>
        <strain evidence="1 2">ATCC 18648</strain>
    </source>
</reference>
<keyword evidence="2" id="KW-1185">Reference proteome</keyword>
<accession>A0A2T4BWV0</accession>
<proteinExistence type="predicted"/>
<evidence type="ECO:0000313" key="1">
    <source>
        <dbReference type="EMBL" id="PTB73744.1"/>
    </source>
</evidence>